<keyword evidence="3" id="KW-0539">Nucleus</keyword>
<feature type="domain" description="NUP160 middle TPR" evidence="6">
    <location>
        <begin position="787"/>
        <end position="1069"/>
    </location>
</feature>
<gene>
    <name evidence="7" type="ORF">B4U80_09560</name>
</gene>
<keyword evidence="2" id="KW-0813">Transport</keyword>
<sequence length="1153" mass="131822">MSAANYNEVSASQLMFNNWREITLDIGASQSTLQDFKLTESSGFFSYNDSNSWLSPTSNRFIYWRIHNDIVELCELSLDVNLIGNQLRLRFQNTHVLDGVSIHETGDQVFILIATVASVHRLILPHPRKLANDFEDRSVMPDFKQFIDSSGTVLRTSIFFNVTTEKLRESNSYRVLNDLYNVGSSSFTSSAVPFPVTCCSWLTNRKEAVFVLGNSVGTLLVVQMSSEAGKVISWELKQTKFMERLWKGLIPSIMRGNQEGTDVAVSIVSHASYAGDDYFVFALCRDLRIRMWSYLRQELLIVHNVLNSSHCNLSQHYTTNGNNAVGKGQHSFNVRRPVLRKVIPINDSNNLYLAAFIAIADQKQFIIMKLVFEEATWKLKTSAVLAAPEEDIRDFIVTNDRIWSLSISSENEIRSQIGSNELTADEYTSLEHTSWEKFYSYCTQYHSVANKPLGLFLDPNTGLIGFIKKNTLSFLKPAQVYDDVIMFNKTFDNSRLKRAELEVTLETNVISFLNALKTFSDNLTEEMLLNFELGMETGEVVETIAQEIVDNFLIVATDVTTLNADPLKNTFDNLFIKTPLLIEAIEAILKSLDFEETVDTEFSTTNTIMPILSQFLSSNVGICLLSESIRQVSRMRYNFCRELLLFETFLLQLRDKKGFTAPKIEKMHTSIVPTTAIYLQACYFMCWVCETPMRCDGNVVGLEEVISQLSVLDMNEYINMNRGKQESPKTNDFVPKTILSRFIHHNRCSLGRRLLSAKFAAVDGASTAETYTTALPLMVHSILQLLWPMSNMFYLPEFLLGYGQYQLILQYTQLLDSWCQYNVYSRQFLKGFVYLVLGETNKTIELFQESSFGIGKEHLFRRLINAPVNEHETENEELLNPVYLFNYYNKLIQLAKIHSQPETVIQLASQGILMLDSATDTNYDEHYSSLLITLFISHLEMDNISDAYQTMILNPNESQRKNCLRQFILTLCERKKYEELISFSFNDLDEDFVNILESRARACDLLSTAKDRVTHYEILHAYFVSNNNFRKAAAIAYEYARRLSHEVPGFESLAKQVKFYAIALNCLKLVKDKYAWVIKPTLKVIPSIALSTSEKNTSINKRTYEGTDILIDAEDDTSLNSAVKKSIEVLDVNDLQREYQLANVRLKLLQKDP</sequence>
<dbReference type="EMBL" id="NCKV01001997">
    <property type="protein sequence ID" value="RWS27462.1"/>
    <property type="molecule type" value="Genomic_DNA"/>
</dbReference>
<reference evidence="7 8" key="1">
    <citation type="journal article" date="2018" name="Gigascience">
        <title>Genomes of trombidid mites reveal novel predicted allergens and laterally-transferred genes associated with secondary metabolism.</title>
        <authorList>
            <person name="Dong X."/>
            <person name="Chaisiri K."/>
            <person name="Xia D."/>
            <person name="Armstrong S.D."/>
            <person name="Fang Y."/>
            <person name="Donnelly M.J."/>
            <person name="Kadowaki T."/>
            <person name="McGarry J.W."/>
            <person name="Darby A.C."/>
            <person name="Makepeace B.L."/>
        </authorList>
    </citation>
    <scope>NUCLEOTIDE SEQUENCE [LARGE SCALE GENOMIC DNA]</scope>
    <source>
        <strain evidence="7">UoL-UT</strain>
    </source>
</reference>
<dbReference type="InterPro" id="IPR056535">
    <property type="entry name" value="TPR_NUP160_M"/>
</dbReference>
<accession>A0A443SIZ5</accession>
<feature type="domain" description="Nucleoporin Nup120/160 beta-propeller" evidence="4">
    <location>
        <begin position="60"/>
        <end position="412"/>
    </location>
</feature>
<feature type="domain" description="NUP160 helical" evidence="5">
    <location>
        <begin position="505"/>
        <end position="740"/>
    </location>
</feature>
<evidence type="ECO:0000259" key="5">
    <source>
        <dbReference type="Pfam" id="PF23345"/>
    </source>
</evidence>
<dbReference type="GO" id="GO:0017056">
    <property type="term" value="F:structural constituent of nuclear pore"/>
    <property type="evidence" value="ECO:0007669"/>
    <property type="project" value="TreeGrafter"/>
</dbReference>
<dbReference type="Pfam" id="PF11715">
    <property type="entry name" value="Beta-prop_Nup120_160"/>
    <property type="match status" value="1"/>
</dbReference>
<evidence type="ECO:0000259" key="4">
    <source>
        <dbReference type="Pfam" id="PF11715"/>
    </source>
</evidence>
<proteinExistence type="predicted"/>
<dbReference type="InterPro" id="IPR056547">
    <property type="entry name" value="NUP160_helical"/>
</dbReference>
<evidence type="ECO:0000256" key="2">
    <source>
        <dbReference type="ARBA" id="ARBA00022448"/>
    </source>
</evidence>
<evidence type="ECO:0000313" key="8">
    <source>
        <dbReference type="Proteomes" id="UP000288716"/>
    </source>
</evidence>
<dbReference type="InterPro" id="IPR021717">
    <property type="entry name" value="Nucleoporin_Nup160"/>
</dbReference>
<organism evidence="7 8">
    <name type="scientific">Leptotrombidium deliense</name>
    <dbReference type="NCBI Taxonomy" id="299467"/>
    <lineage>
        <taxon>Eukaryota</taxon>
        <taxon>Metazoa</taxon>
        <taxon>Ecdysozoa</taxon>
        <taxon>Arthropoda</taxon>
        <taxon>Chelicerata</taxon>
        <taxon>Arachnida</taxon>
        <taxon>Acari</taxon>
        <taxon>Acariformes</taxon>
        <taxon>Trombidiformes</taxon>
        <taxon>Prostigmata</taxon>
        <taxon>Anystina</taxon>
        <taxon>Parasitengona</taxon>
        <taxon>Trombiculoidea</taxon>
        <taxon>Trombiculidae</taxon>
        <taxon>Leptotrombidium</taxon>
    </lineage>
</organism>
<dbReference type="STRING" id="299467.A0A443SIZ5"/>
<comment type="subcellular location">
    <subcellularLocation>
        <location evidence="1">Nucleus</location>
    </subcellularLocation>
</comment>
<dbReference type="InterPro" id="IPR059141">
    <property type="entry name" value="Beta-prop_Nup120_160"/>
</dbReference>
<feature type="non-terminal residue" evidence="7">
    <location>
        <position position="1153"/>
    </location>
</feature>
<dbReference type="PANTHER" id="PTHR21286">
    <property type="entry name" value="NUCLEAR PORE COMPLEX PROTEIN NUP160"/>
    <property type="match status" value="1"/>
</dbReference>
<dbReference type="GO" id="GO:0005643">
    <property type="term" value="C:nuclear pore"/>
    <property type="evidence" value="ECO:0007669"/>
    <property type="project" value="TreeGrafter"/>
</dbReference>
<dbReference type="Pfam" id="PF23354">
    <property type="entry name" value="TPR_NUP160_120_M"/>
    <property type="match status" value="1"/>
</dbReference>
<name>A0A443SIZ5_9ACAR</name>
<dbReference type="PANTHER" id="PTHR21286:SF0">
    <property type="entry name" value="NUCLEAR PORE COMPLEX PROTEIN NUP160"/>
    <property type="match status" value="1"/>
</dbReference>
<dbReference type="VEuPathDB" id="VectorBase:LDEU004578"/>
<evidence type="ECO:0008006" key="9">
    <source>
        <dbReference type="Google" id="ProtNLM"/>
    </source>
</evidence>
<dbReference type="Pfam" id="PF23345">
    <property type="entry name" value="NUP160_helical"/>
    <property type="match status" value="1"/>
</dbReference>
<protein>
    <recommendedName>
        <fullName evidence="9">Nuclear pore complex protein Nup160-like protein</fullName>
    </recommendedName>
</protein>
<evidence type="ECO:0000313" key="7">
    <source>
        <dbReference type="EMBL" id="RWS27462.1"/>
    </source>
</evidence>
<keyword evidence="8" id="KW-1185">Reference proteome</keyword>
<evidence type="ECO:0000256" key="1">
    <source>
        <dbReference type="ARBA" id="ARBA00004123"/>
    </source>
</evidence>
<dbReference type="AlphaFoldDB" id="A0A443SIZ5"/>
<dbReference type="Proteomes" id="UP000288716">
    <property type="component" value="Unassembled WGS sequence"/>
</dbReference>
<dbReference type="OrthoDB" id="67716at2759"/>
<evidence type="ECO:0000259" key="6">
    <source>
        <dbReference type="Pfam" id="PF23354"/>
    </source>
</evidence>
<comment type="caution">
    <text evidence="7">The sequence shown here is derived from an EMBL/GenBank/DDBJ whole genome shotgun (WGS) entry which is preliminary data.</text>
</comment>
<evidence type="ECO:0000256" key="3">
    <source>
        <dbReference type="ARBA" id="ARBA00023242"/>
    </source>
</evidence>